<organism evidence="3 4">
    <name type="scientific">Kwoniella shivajii</name>
    <dbReference type="NCBI Taxonomy" id="564305"/>
    <lineage>
        <taxon>Eukaryota</taxon>
        <taxon>Fungi</taxon>
        <taxon>Dikarya</taxon>
        <taxon>Basidiomycota</taxon>
        <taxon>Agaricomycotina</taxon>
        <taxon>Tremellomycetes</taxon>
        <taxon>Tremellales</taxon>
        <taxon>Cryptococcaceae</taxon>
        <taxon>Kwoniella</taxon>
    </lineage>
</organism>
<gene>
    <name evidence="3" type="ORF">IL334_003604</name>
</gene>
<keyword evidence="2" id="KW-0732">Signal</keyword>
<evidence type="ECO:0000313" key="3">
    <source>
        <dbReference type="EMBL" id="WRT66645.1"/>
    </source>
</evidence>
<feature type="region of interest" description="Disordered" evidence="1">
    <location>
        <begin position="25"/>
        <end position="98"/>
    </location>
</feature>
<feature type="compositionally biased region" description="Basic and acidic residues" evidence="1">
    <location>
        <begin position="42"/>
        <end position="52"/>
    </location>
</feature>
<accession>A0ABZ1CYB8</accession>
<proteinExistence type="predicted"/>
<keyword evidence="4" id="KW-1185">Reference proteome</keyword>
<reference evidence="3 4" key="1">
    <citation type="submission" date="2024-01" db="EMBL/GenBank/DDBJ databases">
        <title>Comparative genomics of Cryptococcus and Kwoniella reveals pathogenesis evolution and contrasting modes of karyotype evolution via chromosome fusion or intercentromeric recombination.</title>
        <authorList>
            <person name="Coelho M.A."/>
            <person name="David-Palma M."/>
            <person name="Shea T."/>
            <person name="Bowers K."/>
            <person name="McGinley-Smith S."/>
            <person name="Mohammad A.W."/>
            <person name="Gnirke A."/>
            <person name="Yurkov A.M."/>
            <person name="Nowrousian M."/>
            <person name="Sun S."/>
            <person name="Cuomo C.A."/>
            <person name="Heitman J."/>
        </authorList>
    </citation>
    <scope>NUCLEOTIDE SEQUENCE [LARGE SCALE GENOMIC DNA]</scope>
    <source>
        <strain evidence="3">CBS 11374</strain>
    </source>
</reference>
<dbReference type="EMBL" id="CP141884">
    <property type="protein sequence ID" value="WRT66645.1"/>
    <property type="molecule type" value="Genomic_DNA"/>
</dbReference>
<evidence type="ECO:0000313" key="4">
    <source>
        <dbReference type="Proteomes" id="UP001329825"/>
    </source>
</evidence>
<feature type="signal peptide" evidence="2">
    <location>
        <begin position="1"/>
        <end position="20"/>
    </location>
</feature>
<dbReference type="PROSITE" id="PS51257">
    <property type="entry name" value="PROKAR_LIPOPROTEIN"/>
    <property type="match status" value="1"/>
</dbReference>
<evidence type="ECO:0000256" key="1">
    <source>
        <dbReference type="SAM" id="MobiDB-lite"/>
    </source>
</evidence>
<dbReference type="GeneID" id="87955735"/>
<sequence length="139" mass="14895">MRLITFAIICLAFLVGSCLAAPAPAPALPPTPVSGSGSGSVNRRDMARRGIRDGMTNGELIARGLPLNNPKRLYDPTAPKPLQARASRRSLPNDLYNDGLSNGERIARGLPLNNPKRLYDATVARALQPRVSAARRAEN</sequence>
<protein>
    <submittedName>
        <fullName evidence="3">Uncharacterized protein</fullName>
    </submittedName>
</protein>
<name>A0ABZ1CYB8_9TREE</name>
<feature type="chain" id="PRO_5047392518" evidence="2">
    <location>
        <begin position="21"/>
        <end position="139"/>
    </location>
</feature>
<dbReference type="RefSeq" id="XP_062791385.1">
    <property type="nucleotide sequence ID" value="XM_062935334.1"/>
</dbReference>
<evidence type="ECO:0000256" key="2">
    <source>
        <dbReference type="SAM" id="SignalP"/>
    </source>
</evidence>
<dbReference type="Proteomes" id="UP001329825">
    <property type="component" value="Chromosome 4"/>
</dbReference>